<dbReference type="Gene3D" id="1.20.1560.10">
    <property type="entry name" value="ABC transporter type 1, transmembrane domain"/>
    <property type="match status" value="1"/>
</dbReference>
<reference evidence="7 8" key="1">
    <citation type="journal article" date="2016" name="Front. Microbiol.">
        <title>Comparative Genomics Analysis of Streptomyces Species Reveals Their Adaptation to the Marine Environment and Their Diversity at the Genomic Level.</title>
        <authorList>
            <person name="Tian X."/>
            <person name="Zhang Z."/>
            <person name="Yang T."/>
            <person name="Chen M."/>
            <person name="Li J."/>
            <person name="Chen F."/>
            <person name="Yang J."/>
            <person name="Li W."/>
            <person name="Zhang B."/>
            <person name="Zhang Z."/>
            <person name="Wu J."/>
            <person name="Zhang C."/>
            <person name="Long L."/>
            <person name="Xiao J."/>
        </authorList>
    </citation>
    <scope>NUCLEOTIDE SEQUENCE [LARGE SCALE GENOMIC DNA]</scope>
    <source>
        <strain evidence="7 8">SCSIO 02100</strain>
    </source>
</reference>
<dbReference type="InterPro" id="IPR036640">
    <property type="entry name" value="ABC1_TM_sf"/>
</dbReference>
<gene>
    <name evidence="7" type="ORF">AN216_00220</name>
</gene>
<dbReference type="GO" id="GO:0005524">
    <property type="term" value="F:ATP binding"/>
    <property type="evidence" value="ECO:0007669"/>
    <property type="project" value="InterPro"/>
</dbReference>
<feature type="transmembrane region" description="Helical" evidence="5">
    <location>
        <begin position="61"/>
        <end position="81"/>
    </location>
</feature>
<dbReference type="GO" id="GO:0005886">
    <property type="term" value="C:plasma membrane"/>
    <property type="evidence" value="ECO:0007669"/>
    <property type="project" value="UniProtKB-SubCell"/>
</dbReference>
<proteinExistence type="predicted"/>
<dbReference type="SUPFAM" id="SSF90123">
    <property type="entry name" value="ABC transporter transmembrane region"/>
    <property type="match status" value="1"/>
</dbReference>
<dbReference type="EMBL" id="LJGU01000048">
    <property type="protein sequence ID" value="OEV06532.1"/>
    <property type="molecule type" value="Genomic_DNA"/>
</dbReference>
<name>A0A1E7KRF5_9ACTN</name>
<evidence type="ECO:0000256" key="5">
    <source>
        <dbReference type="SAM" id="Phobius"/>
    </source>
</evidence>
<evidence type="ECO:0000256" key="1">
    <source>
        <dbReference type="ARBA" id="ARBA00004651"/>
    </source>
</evidence>
<dbReference type="GO" id="GO:0140359">
    <property type="term" value="F:ABC-type transporter activity"/>
    <property type="evidence" value="ECO:0007669"/>
    <property type="project" value="InterPro"/>
</dbReference>
<evidence type="ECO:0000313" key="8">
    <source>
        <dbReference type="Proteomes" id="UP000176101"/>
    </source>
</evidence>
<dbReference type="STRING" id="1075402.AN216_00220"/>
<evidence type="ECO:0000313" key="7">
    <source>
        <dbReference type="EMBL" id="OEV06532.1"/>
    </source>
</evidence>
<keyword evidence="3 5" id="KW-1133">Transmembrane helix</keyword>
<dbReference type="PROSITE" id="PS50929">
    <property type="entry name" value="ABC_TM1F"/>
    <property type="match status" value="1"/>
</dbReference>
<protein>
    <recommendedName>
        <fullName evidence="6">ABC transmembrane type-1 domain-containing protein</fullName>
    </recommendedName>
</protein>
<accession>A0A1E7KRF5</accession>
<keyword evidence="2 5" id="KW-0812">Transmembrane</keyword>
<keyword evidence="4 5" id="KW-0472">Membrane</keyword>
<feature type="non-terminal residue" evidence="7">
    <location>
        <position position="1"/>
    </location>
</feature>
<evidence type="ECO:0000256" key="3">
    <source>
        <dbReference type="ARBA" id="ARBA00022989"/>
    </source>
</evidence>
<evidence type="ECO:0000256" key="4">
    <source>
        <dbReference type="ARBA" id="ARBA00023136"/>
    </source>
</evidence>
<feature type="non-terminal residue" evidence="7">
    <location>
        <position position="129"/>
    </location>
</feature>
<feature type="domain" description="ABC transmembrane type-1" evidence="6">
    <location>
        <begin position="1"/>
        <end position="106"/>
    </location>
</feature>
<dbReference type="InterPro" id="IPR011527">
    <property type="entry name" value="ABC1_TM_dom"/>
</dbReference>
<dbReference type="AlphaFoldDB" id="A0A1E7KRF5"/>
<sequence>ERLAPAGLGRARRADLLSRLVADVDALQDYFLRWLLPVGTAGVVCVASIVFALVWSPVAAGMLALGLALAGIGVPALTAGLSRRTERLLAPAQAALATRTLDVLTGTAELTVAGALGGRRAAARDADTR</sequence>
<dbReference type="Proteomes" id="UP000176101">
    <property type="component" value="Unassembled WGS sequence"/>
</dbReference>
<comment type="caution">
    <text evidence="7">The sequence shown here is derived from an EMBL/GenBank/DDBJ whole genome shotgun (WGS) entry which is preliminary data.</text>
</comment>
<feature type="transmembrane region" description="Helical" evidence="5">
    <location>
        <begin position="34"/>
        <end position="55"/>
    </location>
</feature>
<evidence type="ECO:0000256" key="2">
    <source>
        <dbReference type="ARBA" id="ARBA00022692"/>
    </source>
</evidence>
<comment type="subcellular location">
    <subcellularLocation>
        <location evidence="1">Cell membrane</location>
        <topology evidence="1">Multi-pass membrane protein</topology>
    </subcellularLocation>
</comment>
<evidence type="ECO:0000259" key="6">
    <source>
        <dbReference type="PROSITE" id="PS50929"/>
    </source>
</evidence>
<keyword evidence="8" id="KW-1185">Reference proteome</keyword>
<organism evidence="7 8">
    <name type="scientific">Streptomyces oceani</name>
    <dbReference type="NCBI Taxonomy" id="1075402"/>
    <lineage>
        <taxon>Bacteria</taxon>
        <taxon>Bacillati</taxon>
        <taxon>Actinomycetota</taxon>
        <taxon>Actinomycetes</taxon>
        <taxon>Kitasatosporales</taxon>
        <taxon>Streptomycetaceae</taxon>
        <taxon>Streptomyces</taxon>
    </lineage>
</organism>